<keyword evidence="1 6" id="KW-0597">Phosphoprotein</keyword>
<dbReference type="EMBL" id="AP007255">
    <property type="protein sequence ID" value="BAE51433.1"/>
    <property type="molecule type" value="Genomic_DNA"/>
</dbReference>
<dbReference type="GO" id="GO:0006355">
    <property type="term" value="P:regulation of DNA-templated transcription"/>
    <property type="evidence" value="ECO:0007669"/>
    <property type="project" value="InterPro"/>
</dbReference>
<dbReference type="GO" id="GO:0005829">
    <property type="term" value="C:cytosol"/>
    <property type="evidence" value="ECO:0007669"/>
    <property type="project" value="TreeGrafter"/>
</dbReference>
<evidence type="ECO:0000256" key="6">
    <source>
        <dbReference type="PROSITE-ProRule" id="PRU00169"/>
    </source>
</evidence>
<reference evidence="11 12" key="1">
    <citation type="journal article" date="2005" name="DNA Res.">
        <title>Complete genome sequence of the facultative anaerobic magnetotactic bacterium Magnetospirillum sp. strain AMB-1.</title>
        <authorList>
            <person name="Matsunaga T."/>
            <person name="Okamura Y."/>
            <person name="Fukuda Y."/>
            <person name="Wahyudi A.T."/>
            <person name="Murase Y."/>
            <person name="Takeyama H."/>
        </authorList>
    </citation>
    <scope>NUCLEOTIDE SEQUENCE [LARGE SCALE GENOMIC DNA]</scope>
    <source>
        <strain evidence="12">ATCC 700264 / AMB-1</strain>
    </source>
</reference>
<dbReference type="PANTHER" id="PTHR48111">
    <property type="entry name" value="REGULATOR OF RPOS"/>
    <property type="match status" value="1"/>
</dbReference>
<dbReference type="GO" id="GO:0032993">
    <property type="term" value="C:protein-DNA complex"/>
    <property type="evidence" value="ECO:0007669"/>
    <property type="project" value="TreeGrafter"/>
</dbReference>
<dbReference type="SMART" id="SM00862">
    <property type="entry name" value="Trans_reg_C"/>
    <property type="match status" value="1"/>
</dbReference>
<dbReference type="STRING" id="342108.amb2629"/>
<feature type="domain" description="OmpR/PhoB-type" evidence="10">
    <location>
        <begin position="173"/>
        <end position="273"/>
    </location>
</feature>
<feature type="modified residue" description="4-aspartylphosphate" evidence="6">
    <location>
        <position position="95"/>
    </location>
</feature>
<organism evidence="11 12">
    <name type="scientific">Paramagnetospirillum magneticum (strain ATCC 700264 / AMB-1)</name>
    <name type="common">Magnetospirillum magneticum</name>
    <dbReference type="NCBI Taxonomy" id="342108"/>
    <lineage>
        <taxon>Bacteria</taxon>
        <taxon>Pseudomonadati</taxon>
        <taxon>Pseudomonadota</taxon>
        <taxon>Alphaproteobacteria</taxon>
        <taxon>Rhodospirillales</taxon>
        <taxon>Magnetospirillaceae</taxon>
        <taxon>Paramagnetospirillum</taxon>
    </lineage>
</organism>
<dbReference type="SUPFAM" id="SSF52172">
    <property type="entry name" value="CheY-like"/>
    <property type="match status" value="1"/>
</dbReference>
<keyword evidence="12" id="KW-1185">Reference proteome</keyword>
<dbReference type="Proteomes" id="UP000007058">
    <property type="component" value="Chromosome"/>
</dbReference>
<dbReference type="InterPro" id="IPR039420">
    <property type="entry name" value="WalR-like"/>
</dbReference>
<keyword evidence="2" id="KW-0902">Two-component regulatory system</keyword>
<dbReference type="InterPro" id="IPR016032">
    <property type="entry name" value="Sig_transdc_resp-reg_C-effctor"/>
</dbReference>
<feature type="DNA-binding region" description="OmpR/PhoB-type" evidence="7">
    <location>
        <begin position="173"/>
        <end position="273"/>
    </location>
</feature>
<evidence type="ECO:0000313" key="12">
    <source>
        <dbReference type="Proteomes" id="UP000007058"/>
    </source>
</evidence>
<dbReference type="InterPro" id="IPR011006">
    <property type="entry name" value="CheY-like_superfamily"/>
</dbReference>
<keyword evidence="4 7" id="KW-0238">DNA-binding</keyword>
<evidence type="ECO:0000313" key="11">
    <source>
        <dbReference type="EMBL" id="BAE51433.1"/>
    </source>
</evidence>
<keyword evidence="3" id="KW-0805">Transcription regulation</keyword>
<feature type="region of interest" description="Disordered" evidence="8">
    <location>
        <begin position="1"/>
        <end position="28"/>
    </location>
</feature>
<proteinExistence type="predicted"/>
<name>Q2W3Z2_PARM1</name>
<dbReference type="InterPro" id="IPR036388">
    <property type="entry name" value="WH-like_DNA-bd_sf"/>
</dbReference>
<dbReference type="GO" id="GO:0000976">
    <property type="term" value="F:transcription cis-regulatory region binding"/>
    <property type="evidence" value="ECO:0007669"/>
    <property type="project" value="TreeGrafter"/>
</dbReference>
<dbReference type="PANTHER" id="PTHR48111:SF4">
    <property type="entry name" value="DNA-BINDING DUAL TRANSCRIPTIONAL REGULATOR OMPR"/>
    <property type="match status" value="1"/>
</dbReference>
<evidence type="ECO:0000256" key="7">
    <source>
        <dbReference type="PROSITE-ProRule" id="PRU01091"/>
    </source>
</evidence>
<dbReference type="SUPFAM" id="SSF46894">
    <property type="entry name" value="C-terminal effector domain of the bipartite response regulators"/>
    <property type="match status" value="1"/>
</dbReference>
<keyword evidence="5" id="KW-0804">Transcription</keyword>
<evidence type="ECO:0000256" key="5">
    <source>
        <dbReference type="ARBA" id="ARBA00023163"/>
    </source>
</evidence>
<evidence type="ECO:0000256" key="4">
    <source>
        <dbReference type="ARBA" id="ARBA00023125"/>
    </source>
</evidence>
<evidence type="ECO:0000256" key="8">
    <source>
        <dbReference type="SAM" id="MobiDB-lite"/>
    </source>
</evidence>
<dbReference type="Pfam" id="PF00072">
    <property type="entry name" value="Response_reg"/>
    <property type="match status" value="1"/>
</dbReference>
<sequence length="278" mass="31027">MGQIRPGRRRRPDDGAVGRGLSQGPRRWPSLRMRGVEERMGGSRKRIYVVDDEPDIRALLRQVLEGYGYHVTPLASGALARQAIRRDPPDLCIVDLGLPDMDGLTLVRELWEDVRFGVIILTGRGGVSDRVLGLELGADDYIVKPFEPRELVARVNSVIRRRDQLAATGAPVTTRAVFADWVFESGDLSLTHADGRQETLTAAEAVLLTALLRAPKRVLSREQLQGAEPEKDDIAFDRAIDVRISRIRKKIEADPKSPRLIKTVYGAGYLFSADVRWE</sequence>
<evidence type="ECO:0000256" key="1">
    <source>
        <dbReference type="ARBA" id="ARBA00022553"/>
    </source>
</evidence>
<dbReference type="InterPro" id="IPR001789">
    <property type="entry name" value="Sig_transdc_resp-reg_receiver"/>
</dbReference>
<dbReference type="CDD" id="cd00383">
    <property type="entry name" value="trans_reg_C"/>
    <property type="match status" value="1"/>
</dbReference>
<dbReference type="PROSITE" id="PS50110">
    <property type="entry name" value="RESPONSE_REGULATORY"/>
    <property type="match status" value="1"/>
</dbReference>
<dbReference type="HOGENOM" id="CLU_000445_30_4_5"/>
<gene>
    <name evidence="11" type="ordered locus">amb2629</name>
</gene>
<dbReference type="KEGG" id="mag:amb2629"/>
<dbReference type="Gene3D" id="3.40.50.2300">
    <property type="match status" value="1"/>
</dbReference>
<feature type="compositionally biased region" description="Basic residues" evidence="8">
    <location>
        <begin position="1"/>
        <end position="10"/>
    </location>
</feature>
<dbReference type="Gene3D" id="6.10.250.690">
    <property type="match status" value="1"/>
</dbReference>
<evidence type="ECO:0000259" key="10">
    <source>
        <dbReference type="PROSITE" id="PS51755"/>
    </source>
</evidence>
<dbReference type="Pfam" id="PF00486">
    <property type="entry name" value="Trans_reg_C"/>
    <property type="match status" value="1"/>
</dbReference>
<accession>Q2W3Z2</accession>
<evidence type="ECO:0000259" key="9">
    <source>
        <dbReference type="PROSITE" id="PS50110"/>
    </source>
</evidence>
<dbReference type="SMART" id="SM00448">
    <property type="entry name" value="REC"/>
    <property type="match status" value="1"/>
</dbReference>
<dbReference type="PROSITE" id="PS51755">
    <property type="entry name" value="OMPR_PHOB"/>
    <property type="match status" value="1"/>
</dbReference>
<feature type="domain" description="Response regulatory" evidence="9">
    <location>
        <begin position="46"/>
        <end position="159"/>
    </location>
</feature>
<dbReference type="InterPro" id="IPR001867">
    <property type="entry name" value="OmpR/PhoB-type_DNA-bd"/>
</dbReference>
<dbReference type="AlphaFoldDB" id="Q2W3Z2"/>
<protein>
    <submittedName>
        <fullName evidence="11">Response regulator consisting of a CheY-like receiver domain and a winged-helix DNA-binding domain</fullName>
    </submittedName>
</protein>
<dbReference type="Gene3D" id="1.10.10.10">
    <property type="entry name" value="Winged helix-like DNA-binding domain superfamily/Winged helix DNA-binding domain"/>
    <property type="match status" value="1"/>
</dbReference>
<evidence type="ECO:0000256" key="3">
    <source>
        <dbReference type="ARBA" id="ARBA00023015"/>
    </source>
</evidence>
<evidence type="ECO:0000256" key="2">
    <source>
        <dbReference type="ARBA" id="ARBA00023012"/>
    </source>
</evidence>
<dbReference type="GO" id="GO:0000156">
    <property type="term" value="F:phosphorelay response regulator activity"/>
    <property type="evidence" value="ECO:0007669"/>
    <property type="project" value="TreeGrafter"/>
</dbReference>